<accession>A0A0V0Z4K2</accession>
<protein>
    <submittedName>
        <fullName evidence="1">Uncharacterized protein</fullName>
    </submittedName>
</protein>
<reference evidence="1 2" key="1">
    <citation type="submission" date="2015-01" db="EMBL/GenBank/DDBJ databases">
        <title>Evolution of Trichinella species and genotypes.</title>
        <authorList>
            <person name="Korhonen P.K."/>
            <person name="Edoardo P."/>
            <person name="Giuseppe L.R."/>
            <person name="Gasser R.B."/>
        </authorList>
    </citation>
    <scope>NUCLEOTIDE SEQUENCE [LARGE SCALE GENOMIC DNA]</scope>
    <source>
        <strain evidence="1">ISS120</strain>
    </source>
</reference>
<dbReference type="EMBL" id="JYDI01004148">
    <property type="protein sequence ID" value="KRY07377.1"/>
    <property type="molecule type" value="Genomic_DNA"/>
</dbReference>
<keyword evidence="2" id="KW-1185">Reference proteome</keyword>
<gene>
    <name evidence="1" type="ORF">T03_8291</name>
</gene>
<dbReference type="AlphaFoldDB" id="A0A0V0Z4K2"/>
<organism evidence="1 2">
    <name type="scientific">Trichinella britovi</name>
    <name type="common">Parasitic roundworm</name>
    <dbReference type="NCBI Taxonomy" id="45882"/>
    <lineage>
        <taxon>Eukaryota</taxon>
        <taxon>Metazoa</taxon>
        <taxon>Ecdysozoa</taxon>
        <taxon>Nematoda</taxon>
        <taxon>Enoplea</taxon>
        <taxon>Dorylaimia</taxon>
        <taxon>Trichinellida</taxon>
        <taxon>Trichinellidae</taxon>
        <taxon>Trichinella</taxon>
    </lineage>
</organism>
<comment type="caution">
    <text evidence="1">The sequence shown here is derived from an EMBL/GenBank/DDBJ whole genome shotgun (WGS) entry which is preliminary data.</text>
</comment>
<proteinExistence type="predicted"/>
<name>A0A0V0Z4K2_TRIBR</name>
<sequence>MSQQTLYCKDYASSEDFQFWRYFSINKRIDAAYVSKFAILNNFTVIG</sequence>
<evidence type="ECO:0000313" key="1">
    <source>
        <dbReference type="EMBL" id="KRY07377.1"/>
    </source>
</evidence>
<evidence type="ECO:0000313" key="2">
    <source>
        <dbReference type="Proteomes" id="UP000054653"/>
    </source>
</evidence>
<dbReference type="Proteomes" id="UP000054653">
    <property type="component" value="Unassembled WGS sequence"/>
</dbReference>